<dbReference type="GO" id="GO:0016787">
    <property type="term" value="F:hydrolase activity"/>
    <property type="evidence" value="ECO:0007669"/>
    <property type="project" value="UniProtKB-KW"/>
</dbReference>
<organism evidence="4 5">
    <name type="scientific">Streptomyces smyrnaeus</name>
    <dbReference type="NCBI Taxonomy" id="1387713"/>
    <lineage>
        <taxon>Bacteria</taxon>
        <taxon>Bacillati</taxon>
        <taxon>Actinomycetota</taxon>
        <taxon>Actinomycetes</taxon>
        <taxon>Kitasatosporales</taxon>
        <taxon>Streptomycetaceae</taxon>
        <taxon>Streptomyces</taxon>
    </lineage>
</organism>
<accession>A0ABS3XVR7</accession>
<reference evidence="4 5" key="1">
    <citation type="submission" date="2021-02" db="EMBL/GenBank/DDBJ databases">
        <title>Streptomyces spirodelae sp. nov., isolated from duckweed.</title>
        <authorList>
            <person name="Saimee Y."/>
            <person name="Duangmal K."/>
        </authorList>
    </citation>
    <scope>NUCLEOTIDE SEQUENCE [LARGE SCALE GENOMIC DNA]</scope>
    <source>
        <strain evidence="4 5">DSM 42105</strain>
    </source>
</reference>
<evidence type="ECO:0000313" key="4">
    <source>
        <dbReference type="EMBL" id="MBO8199499.1"/>
    </source>
</evidence>
<comment type="caution">
    <text evidence="4">The sequence shown here is derived from an EMBL/GenBank/DDBJ whole genome shotgun (WGS) entry which is preliminary data.</text>
</comment>
<dbReference type="InterPro" id="IPR000073">
    <property type="entry name" value="AB_hydrolase_1"/>
</dbReference>
<dbReference type="InterPro" id="IPR050266">
    <property type="entry name" value="AB_hydrolase_sf"/>
</dbReference>
<gene>
    <name evidence="4" type="ORF">JW613_14515</name>
</gene>
<evidence type="ECO:0000313" key="5">
    <source>
        <dbReference type="Proteomes" id="UP000721954"/>
    </source>
</evidence>
<dbReference type="PANTHER" id="PTHR43798:SF31">
    <property type="entry name" value="AB HYDROLASE SUPERFAMILY PROTEIN YCLE"/>
    <property type="match status" value="1"/>
</dbReference>
<dbReference type="EMBL" id="JAFFZM010000007">
    <property type="protein sequence ID" value="MBO8199499.1"/>
    <property type="molecule type" value="Genomic_DNA"/>
</dbReference>
<keyword evidence="1 4" id="KW-0378">Hydrolase</keyword>
<dbReference type="PANTHER" id="PTHR43798">
    <property type="entry name" value="MONOACYLGLYCEROL LIPASE"/>
    <property type="match status" value="1"/>
</dbReference>
<evidence type="ECO:0000259" key="3">
    <source>
        <dbReference type="Pfam" id="PF00561"/>
    </source>
</evidence>
<dbReference type="RefSeq" id="WP_209211219.1">
    <property type="nucleotide sequence ID" value="NZ_JAFFZM010000007.1"/>
</dbReference>
<dbReference type="PRINTS" id="PR00412">
    <property type="entry name" value="EPOXHYDRLASE"/>
</dbReference>
<dbReference type="Proteomes" id="UP000721954">
    <property type="component" value="Unassembled WGS sequence"/>
</dbReference>
<keyword evidence="5" id="KW-1185">Reference proteome</keyword>
<evidence type="ECO:0000256" key="1">
    <source>
        <dbReference type="ARBA" id="ARBA00022801"/>
    </source>
</evidence>
<dbReference type="InterPro" id="IPR000639">
    <property type="entry name" value="Epox_hydrolase-like"/>
</dbReference>
<feature type="domain" description="AB hydrolase-1" evidence="3">
    <location>
        <begin position="42"/>
        <end position="193"/>
    </location>
</feature>
<dbReference type="GeneID" id="96259818"/>
<dbReference type="Gene3D" id="3.40.50.1820">
    <property type="entry name" value="alpha/beta hydrolase"/>
    <property type="match status" value="1"/>
</dbReference>
<name>A0ABS3XVR7_9ACTN</name>
<dbReference type="SUPFAM" id="SSF53474">
    <property type="entry name" value="alpha/beta-Hydrolases"/>
    <property type="match status" value="1"/>
</dbReference>
<dbReference type="InterPro" id="IPR029058">
    <property type="entry name" value="AB_hydrolase_fold"/>
</dbReference>
<proteinExistence type="predicted"/>
<protein>
    <submittedName>
        <fullName evidence="4">Alpha/beta fold hydrolase</fullName>
    </submittedName>
</protein>
<dbReference type="Pfam" id="PF00561">
    <property type="entry name" value="Abhydrolase_1"/>
    <property type="match status" value="1"/>
</dbReference>
<evidence type="ECO:0000256" key="2">
    <source>
        <dbReference type="SAM" id="MobiDB-lite"/>
    </source>
</evidence>
<sequence length="315" mass="33573">MAEHTAEQAGTTDSDRAPTDLRVRLDEEVTLRVRHRPGAADPAFLLVHGLASNARLWDEVAARLCAAGHAVYAVDLRGHGETEAPEDDTYGTAAAAADVLAAGVQLGLTRAIVGGHSWGADVALTLATEHPSFVAGLALVEGGYTDATVFYGTWERFVSMMSMAGPALEGVTLEDMRGYLRAMHPDWSDSAIEASLSSLRTGADGSLSPRLSPRQRTAILRSVWSCPPSRLYAGITQPVTLLPATPVPDNGRIAPDVLALFEQLRASLVRATEGLPHATVHEYQGADHDLHAQHPDRVATHLLELAESVGRSEVM</sequence>
<feature type="region of interest" description="Disordered" evidence="2">
    <location>
        <begin position="1"/>
        <end position="20"/>
    </location>
</feature>